<dbReference type="EMBL" id="MOEN01000001">
    <property type="protein sequence ID" value="OMH41372.1"/>
    <property type="molecule type" value="Genomic_DNA"/>
</dbReference>
<comment type="caution">
    <text evidence="1">The sequence shown here is derived from an EMBL/GenBank/DDBJ whole genome shotgun (WGS) entry which is preliminary data.</text>
</comment>
<sequence>MREIFLIRHAKAVDRENWKGDDCDRPLKEKGKIEFRAFAERIKNLFPEKITIVSSPCARAVETAKILSEIIRSDVKTTELLLPDADVDDYLKVLKKFEGDIAIVAHQPDLSIFLNELICVNPSRIKFKKGSIAKVSKKDGRFFLEWFMAPSVVEDIE</sequence>
<dbReference type="InterPro" id="IPR013078">
    <property type="entry name" value="His_Pase_superF_clade-1"/>
</dbReference>
<name>A0A1R1MNH0_9BACT</name>
<dbReference type="SMART" id="SM00855">
    <property type="entry name" value="PGAM"/>
    <property type="match status" value="1"/>
</dbReference>
<gene>
    <name evidence="1" type="ORF">BLW93_00340</name>
</gene>
<evidence type="ECO:0000313" key="1">
    <source>
        <dbReference type="EMBL" id="OMH41372.1"/>
    </source>
</evidence>
<proteinExistence type="predicted"/>
<protein>
    <submittedName>
        <fullName evidence="1">Phosphohistidine phosphatase</fullName>
    </submittedName>
</protein>
<dbReference type="OrthoDB" id="1697438at2"/>
<dbReference type="Proteomes" id="UP000187408">
    <property type="component" value="Unassembled WGS sequence"/>
</dbReference>
<dbReference type="AlphaFoldDB" id="A0A1R1MNH0"/>
<dbReference type="Pfam" id="PF00300">
    <property type="entry name" value="His_Phos_1"/>
    <property type="match status" value="1"/>
</dbReference>
<reference evidence="1 2" key="1">
    <citation type="submission" date="2016-10" db="EMBL/GenBank/DDBJ databases">
        <title>Genome sequence of a sulfur-reducing bacterium Desulfurobacterium indicum K6013.</title>
        <authorList>
            <person name="Cao J."/>
            <person name="Shao Z."/>
            <person name="Alain K."/>
            <person name="Jebbar M."/>
        </authorList>
    </citation>
    <scope>NUCLEOTIDE SEQUENCE [LARGE SCALE GENOMIC DNA]</scope>
    <source>
        <strain evidence="1 2">K6013</strain>
    </source>
</reference>
<evidence type="ECO:0000313" key="2">
    <source>
        <dbReference type="Proteomes" id="UP000187408"/>
    </source>
</evidence>
<keyword evidence="2" id="KW-1185">Reference proteome</keyword>
<dbReference type="CDD" id="cd07067">
    <property type="entry name" value="HP_PGM_like"/>
    <property type="match status" value="1"/>
</dbReference>
<dbReference type="STRING" id="1914305.BLW93_00340"/>
<accession>A0A1R1MNH0</accession>
<dbReference type="Gene3D" id="3.40.50.1240">
    <property type="entry name" value="Phosphoglycerate mutase-like"/>
    <property type="match status" value="1"/>
</dbReference>
<organism evidence="1 2">
    <name type="scientific">Desulfurobacterium indicum</name>
    <dbReference type="NCBI Taxonomy" id="1914305"/>
    <lineage>
        <taxon>Bacteria</taxon>
        <taxon>Pseudomonadati</taxon>
        <taxon>Aquificota</taxon>
        <taxon>Aquificia</taxon>
        <taxon>Desulfurobacteriales</taxon>
        <taxon>Desulfurobacteriaceae</taxon>
        <taxon>Desulfurobacterium</taxon>
    </lineage>
</organism>
<dbReference type="SUPFAM" id="SSF53254">
    <property type="entry name" value="Phosphoglycerate mutase-like"/>
    <property type="match status" value="1"/>
</dbReference>
<dbReference type="RefSeq" id="WP_076712121.1">
    <property type="nucleotide sequence ID" value="NZ_MOEN01000001.1"/>
</dbReference>
<dbReference type="InterPro" id="IPR029033">
    <property type="entry name" value="His_PPase_superfam"/>
</dbReference>